<dbReference type="Pfam" id="PF13641">
    <property type="entry name" value="Glyco_tranf_2_3"/>
    <property type="match status" value="1"/>
</dbReference>
<dbReference type="InterPro" id="IPR029044">
    <property type="entry name" value="Nucleotide-diphossugar_trans"/>
</dbReference>
<keyword evidence="5 7" id="KW-1133">Transmembrane helix</keyword>
<dbReference type="Proteomes" id="UP001482520">
    <property type="component" value="Unassembled WGS sequence"/>
</dbReference>
<evidence type="ECO:0000256" key="1">
    <source>
        <dbReference type="ARBA" id="ARBA00004141"/>
    </source>
</evidence>
<feature type="transmembrane region" description="Helical" evidence="7">
    <location>
        <begin position="329"/>
        <end position="354"/>
    </location>
</feature>
<feature type="transmembrane region" description="Helical" evidence="7">
    <location>
        <begin position="6"/>
        <end position="26"/>
    </location>
</feature>
<feature type="transmembrane region" description="Helical" evidence="7">
    <location>
        <begin position="298"/>
        <end position="323"/>
    </location>
</feature>
<organism evidence="8 9">
    <name type="scientific">Nocardioides kribbensis</name>
    <dbReference type="NCBI Taxonomy" id="305517"/>
    <lineage>
        <taxon>Bacteria</taxon>
        <taxon>Bacillati</taxon>
        <taxon>Actinomycetota</taxon>
        <taxon>Actinomycetes</taxon>
        <taxon>Propionibacteriales</taxon>
        <taxon>Nocardioidaceae</taxon>
        <taxon>Nocardioides</taxon>
    </lineage>
</organism>
<gene>
    <name evidence="8" type="ORF">V6R90_08025</name>
</gene>
<evidence type="ECO:0000256" key="6">
    <source>
        <dbReference type="ARBA" id="ARBA00023136"/>
    </source>
</evidence>
<dbReference type="SUPFAM" id="SSF53448">
    <property type="entry name" value="Nucleotide-diphospho-sugar transferases"/>
    <property type="match status" value="1"/>
</dbReference>
<accession>A0ABV1NXK0</accession>
<comment type="caution">
    <text evidence="8">The sequence shown here is derived from an EMBL/GenBank/DDBJ whole genome shotgun (WGS) entry which is preliminary data.</text>
</comment>
<keyword evidence="4 7" id="KW-0812">Transmembrane</keyword>
<dbReference type="PANTHER" id="PTHR43867:SF2">
    <property type="entry name" value="CELLULOSE SYNTHASE CATALYTIC SUBUNIT A [UDP-FORMING]"/>
    <property type="match status" value="1"/>
</dbReference>
<comment type="subcellular location">
    <subcellularLocation>
        <location evidence="1">Membrane</location>
        <topology evidence="1">Multi-pass membrane protein</topology>
    </subcellularLocation>
</comment>
<name>A0ABV1NXK0_9ACTN</name>
<keyword evidence="2" id="KW-0328">Glycosyltransferase</keyword>
<dbReference type="Gene3D" id="3.90.550.10">
    <property type="entry name" value="Spore Coat Polysaccharide Biosynthesis Protein SpsA, Chain A"/>
    <property type="match status" value="1"/>
</dbReference>
<evidence type="ECO:0000256" key="5">
    <source>
        <dbReference type="ARBA" id="ARBA00022989"/>
    </source>
</evidence>
<keyword evidence="9" id="KW-1185">Reference proteome</keyword>
<keyword evidence="3" id="KW-0808">Transferase</keyword>
<evidence type="ECO:0000313" key="8">
    <source>
        <dbReference type="EMBL" id="MEQ7847225.1"/>
    </source>
</evidence>
<dbReference type="EMBL" id="JBEGDP010000006">
    <property type="protein sequence ID" value="MEQ7847225.1"/>
    <property type="molecule type" value="Genomic_DNA"/>
</dbReference>
<evidence type="ECO:0000256" key="4">
    <source>
        <dbReference type="ARBA" id="ARBA00022692"/>
    </source>
</evidence>
<keyword evidence="6 7" id="KW-0472">Membrane</keyword>
<evidence type="ECO:0000256" key="7">
    <source>
        <dbReference type="SAM" id="Phobius"/>
    </source>
</evidence>
<dbReference type="RefSeq" id="WP_056863441.1">
    <property type="nucleotide sequence ID" value="NZ_BAAAMM010000011.1"/>
</dbReference>
<dbReference type="PANTHER" id="PTHR43867">
    <property type="entry name" value="CELLULOSE SYNTHASE CATALYTIC SUBUNIT A [UDP-FORMING]"/>
    <property type="match status" value="1"/>
</dbReference>
<evidence type="ECO:0000313" key="9">
    <source>
        <dbReference type="Proteomes" id="UP001482520"/>
    </source>
</evidence>
<reference evidence="8 9" key="1">
    <citation type="submission" date="2024-02" db="EMBL/GenBank/DDBJ databases">
        <title>Full genome sequence of Nocardioides kribbensis.</title>
        <authorList>
            <person name="Poletto B.L."/>
            <person name="Silva G."/>
            <person name="Galante D."/>
            <person name="Campos K.R."/>
            <person name="Santos M.B.N."/>
            <person name="Sacchi C.T."/>
        </authorList>
    </citation>
    <scope>NUCLEOTIDE SEQUENCE [LARGE SCALE GENOMIC DNA]</scope>
    <source>
        <strain evidence="8 9">O4R</strain>
    </source>
</reference>
<protein>
    <submittedName>
        <fullName evidence="8">Glycosyltransferase family 2 protein</fullName>
    </submittedName>
</protein>
<proteinExistence type="predicted"/>
<sequence length="416" mass="46412">MTALVVLVVVVAVALTTISAATLWWMMHAWGSPEAYESINAPRTDRPGLSFSLIMPCRDESERVMAETVRRLLAQDHPDFEVFISLGHDDEATIEAARRIAARDPRVHIAINHDEHKNKPRQLNSTLQECSGDVVGIIDAESLTAPGLLRHVDHTFRREGADVVQGAVHLMNLRSRWFSLRNCLEYRIWFRSRLHGHADNGFVPLGGNTVFIRRALLEEVGGWDGDCLAEDCEIGVRLSVLGKKTVCVYEPALVTQEETPDTVAAFVKQRTRWALGFMQVMAKGEWRKLPTRRQRVRALWLLSQQYTVAFAGLVLPLAVASAIIGGLPILAVLIAFAPLAPALMTIAFEIIVLHEFGRDLQVRIRALDYVWLVVSTPFYQLLLAAASLRAVGKYWSGNFSWEKTSHVGAHLEEVAA</sequence>
<evidence type="ECO:0000256" key="3">
    <source>
        <dbReference type="ARBA" id="ARBA00022679"/>
    </source>
</evidence>
<feature type="transmembrane region" description="Helical" evidence="7">
    <location>
        <begin position="366"/>
        <end position="388"/>
    </location>
</feature>
<dbReference type="InterPro" id="IPR050321">
    <property type="entry name" value="Glycosyltr_2/OpgH_subfam"/>
</dbReference>
<evidence type="ECO:0000256" key="2">
    <source>
        <dbReference type="ARBA" id="ARBA00022676"/>
    </source>
</evidence>